<proteinExistence type="inferred from homology"/>
<evidence type="ECO:0000256" key="1">
    <source>
        <dbReference type="ARBA" id="ARBA00008814"/>
    </source>
</evidence>
<gene>
    <name evidence="4" type="ORF">FB471_5631</name>
</gene>
<protein>
    <submittedName>
        <fullName evidence="4">Iron complex transport system substrate-binding protein</fullName>
    </submittedName>
</protein>
<evidence type="ECO:0000259" key="3">
    <source>
        <dbReference type="PROSITE" id="PS50983"/>
    </source>
</evidence>
<feature type="chain" id="PRO_5039393674" evidence="2">
    <location>
        <begin position="24"/>
        <end position="327"/>
    </location>
</feature>
<dbReference type="SUPFAM" id="SSF53807">
    <property type="entry name" value="Helical backbone' metal receptor"/>
    <property type="match status" value="1"/>
</dbReference>
<dbReference type="PROSITE" id="PS50983">
    <property type="entry name" value="FE_B12_PBP"/>
    <property type="match status" value="1"/>
</dbReference>
<feature type="domain" description="Fe/B12 periplasmic-binding" evidence="3">
    <location>
        <begin position="49"/>
        <end position="327"/>
    </location>
</feature>
<dbReference type="EMBL" id="VFML01000001">
    <property type="protein sequence ID" value="TQJ05791.1"/>
    <property type="molecule type" value="Genomic_DNA"/>
</dbReference>
<feature type="signal peptide" evidence="2">
    <location>
        <begin position="1"/>
        <end position="23"/>
    </location>
</feature>
<keyword evidence="2" id="KW-0732">Signal</keyword>
<dbReference type="Pfam" id="PF01497">
    <property type="entry name" value="Peripla_BP_2"/>
    <property type="match status" value="1"/>
</dbReference>
<dbReference type="PANTHER" id="PTHR30535">
    <property type="entry name" value="VITAMIN B12-BINDING PROTEIN"/>
    <property type="match status" value="1"/>
</dbReference>
<accession>A0A542DRQ0</accession>
<dbReference type="InterPro" id="IPR002491">
    <property type="entry name" value="ABC_transptr_periplasmic_BD"/>
</dbReference>
<comment type="caution">
    <text evidence="4">The sequence shown here is derived from an EMBL/GenBank/DDBJ whole genome shotgun (WGS) entry which is preliminary data.</text>
</comment>
<comment type="similarity">
    <text evidence="1">Belongs to the bacterial solute-binding protein 8 family.</text>
</comment>
<evidence type="ECO:0000256" key="2">
    <source>
        <dbReference type="SAM" id="SignalP"/>
    </source>
</evidence>
<reference evidence="4 5" key="1">
    <citation type="submission" date="2019-06" db="EMBL/GenBank/DDBJ databases">
        <title>Sequencing the genomes of 1000 actinobacteria strains.</title>
        <authorList>
            <person name="Klenk H.-P."/>
        </authorList>
    </citation>
    <scope>NUCLEOTIDE SEQUENCE [LARGE SCALE GENOMIC DNA]</scope>
    <source>
        <strain evidence="4 5">DSM 45679</strain>
    </source>
</reference>
<dbReference type="Gene3D" id="3.40.50.1980">
    <property type="entry name" value="Nitrogenase molybdenum iron protein domain"/>
    <property type="match status" value="2"/>
</dbReference>
<evidence type="ECO:0000313" key="5">
    <source>
        <dbReference type="Proteomes" id="UP000320876"/>
    </source>
</evidence>
<name>A0A542DRQ0_AMYCI</name>
<dbReference type="Proteomes" id="UP000320876">
    <property type="component" value="Unassembled WGS sequence"/>
</dbReference>
<evidence type="ECO:0000313" key="4">
    <source>
        <dbReference type="EMBL" id="TQJ05791.1"/>
    </source>
</evidence>
<dbReference type="CDD" id="cd01148">
    <property type="entry name" value="TroA_a"/>
    <property type="match status" value="1"/>
</dbReference>
<dbReference type="AlphaFoldDB" id="A0A542DRQ0"/>
<dbReference type="InterPro" id="IPR050902">
    <property type="entry name" value="ABC_Transporter_SBP"/>
</dbReference>
<dbReference type="PROSITE" id="PS51257">
    <property type="entry name" value="PROKAR_LIPOPROTEIN"/>
    <property type="match status" value="1"/>
</dbReference>
<sequence>MKRSMPIVLACSLLLAGCGADVASEAGAGPDTVTIENCGKTIDYPVPQRAVAYDMSATERMFALGLADRMRGIVMPSTTEGPVSRSPYRADYESVETLSTDVLSREVVIGAEADWVLAGWQSGFSEERGVTPALLDQVGIQSYMYTETCYNYGTDPITVPPLEALYTDLEQLGKIFRVEDRAERLIADLKARAATLERNQPDGEPARVFVYDSGTDKPFTSGAQTAPNVIVSLAGGRNIVGDLDERWTTIGWESVVDAAPEVITVVDYGDQPVQDKIAFLKSFPPLAESPAVRNDRFYVLDYGEAVSGPRNIEAAEKFGEYLRSIGR</sequence>
<dbReference type="PANTHER" id="PTHR30535:SF7">
    <property type="entry name" value="IRON(III) DICITRATE-BINDING PROTEIN"/>
    <property type="match status" value="1"/>
</dbReference>
<organism evidence="4 5">
    <name type="scientific">Amycolatopsis cihanbeyliensis</name>
    <dbReference type="NCBI Taxonomy" id="1128664"/>
    <lineage>
        <taxon>Bacteria</taxon>
        <taxon>Bacillati</taxon>
        <taxon>Actinomycetota</taxon>
        <taxon>Actinomycetes</taxon>
        <taxon>Pseudonocardiales</taxon>
        <taxon>Pseudonocardiaceae</taxon>
        <taxon>Amycolatopsis</taxon>
    </lineage>
</organism>
<keyword evidence="5" id="KW-1185">Reference proteome</keyword>